<protein>
    <submittedName>
        <fullName evidence="3">Tripartite-type tricarboxylate transporter, receptor component TctC</fullName>
    </submittedName>
</protein>
<evidence type="ECO:0000313" key="3">
    <source>
        <dbReference type="EMBL" id="SFT25189.1"/>
    </source>
</evidence>
<dbReference type="Gene3D" id="3.40.190.150">
    <property type="entry name" value="Bordetella uptake gene, domain 1"/>
    <property type="match status" value="1"/>
</dbReference>
<gene>
    <name evidence="3" type="ORF">SAMN04488050_12121</name>
</gene>
<dbReference type="InterPro" id="IPR005064">
    <property type="entry name" value="BUG"/>
</dbReference>
<dbReference type="SUPFAM" id="SSF53850">
    <property type="entry name" value="Periplasmic binding protein-like II"/>
    <property type="match status" value="1"/>
</dbReference>
<dbReference type="Gene3D" id="3.40.190.10">
    <property type="entry name" value="Periplasmic binding protein-like II"/>
    <property type="match status" value="1"/>
</dbReference>
<keyword evidence="3" id="KW-0675">Receptor</keyword>
<dbReference type="PIRSF" id="PIRSF017082">
    <property type="entry name" value="YflP"/>
    <property type="match status" value="1"/>
</dbReference>
<dbReference type="OrthoDB" id="8970543at2"/>
<proteinExistence type="inferred from homology"/>
<dbReference type="Pfam" id="PF03401">
    <property type="entry name" value="TctC"/>
    <property type="match status" value="1"/>
</dbReference>
<dbReference type="PANTHER" id="PTHR42928">
    <property type="entry name" value="TRICARBOXYLATE-BINDING PROTEIN"/>
    <property type="match status" value="1"/>
</dbReference>
<feature type="chain" id="PRO_5011544713" evidence="2">
    <location>
        <begin position="22"/>
        <end position="323"/>
    </location>
</feature>
<dbReference type="EMBL" id="FOZW01000021">
    <property type="protein sequence ID" value="SFT25189.1"/>
    <property type="molecule type" value="Genomic_DNA"/>
</dbReference>
<dbReference type="RefSeq" id="WP_092430924.1">
    <property type="nucleotide sequence ID" value="NZ_FNCL01000024.1"/>
</dbReference>
<dbReference type="InterPro" id="IPR042100">
    <property type="entry name" value="Bug_dom1"/>
</dbReference>
<organism evidence="3 4">
    <name type="scientific">Alloyangia pacifica</name>
    <dbReference type="NCBI Taxonomy" id="311180"/>
    <lineage>
        <taxon>Bacteria</taxon>
        <taxon>Pseudomonadati</taxon>
        <taxon>Pseudomonadota</taxon>
        <taxon>Alphaproteobacteria</taxon>
        <taxon>Rhodobacterales</taxon>
        <taxon>Roseobacteraceae</taxon>
        <taxon>Alloyangia</taxon>
    </lineage>
</organism>
<sequence length="323" mass="33559">MLKKMTFASLALLAAAGTALAEYPDKPITMIVPWNAGGGTDAVARMLAKGLEAELGTNVAVVNRSGGAGVVGHNAMVTAPTDGYTIGFATAEMVTYYWTGNAEFTDEDFTPIGLVNFDSGAFHVAAGSDWETVGDAVEAIRTEPAGTFKMSGTAVGAAYHLAFAGFLQQQGVDPLKVTMVPSQGAAPGFQELAAGGVQIIPSSLPEGKTMMDAGRSNALAVFAEERNPAFPDVPTAAEQTGTPYSGGTWRGVVGPKDMDPEAAAKLEAAVKTVFDSEEFQSFMAQQGFGARYLDAAEFTDFLDETQKSVGEVMNAIGLAQRGS</sequence>
<dbReference type="Proteomes" id="UP000199392">
    <property type="component" value="Unassembled WGS sequence"/>
</dbReference>
<feature type="signal peptide" evidence="2">
    <location>
        <begin position="1"/>
        <end position="21"/>
    </location>
</feature>
<dbReference type="CDD" id="cd07012">
    <property type="entry name" value="PBP2_Bug_TTT"/>
    <property type="match status" value="1"/>
</dbReference>
<dbReference type="STRING" id="311180.SAMN04488050_12121"/>
<accession>A0A1I6WGS7</accession>
<evidence type="ECO:0000256" key="1">
    <source>
        <dbReference type="ARBA" id="ARBA00006987"/>
    </source>
</evidence>
<name>A0A1I6WGS7_9RHOB</name>
<keyword evidence="4" id="KW-1185">Reference proteome</keyword>
<keyword evidence="2" id="KW-0732">Signal</keyword>
<evidence type="ECO:0000256" key="2">
    <source>
        <dbReference type="SAM" id="SignalP"/>
    </source>
</evidence>
<dbReference type="PANTHER" id="PTHR42928:SF5">
    <property type="entry name" value="BLR1237 PROTEIN"/>
    <property type="match status" value="1"/>
</dbReference>
<evidence type="ECO:0000313" key="4">
    <source>
        <dbReference type="Proteomes" id="UP000199392"/>
    </source>
</evidence>
<dbReference type="AlphaFoldDB" id="A0A1I6WGS7"/>
<reference evidence="4" key="1">
    <citation type="submission" date="2016-10" db="EMBL/GenBank/DDBJ databases">
        <authorList>
            <person name="Varghese N."/>
            <person name="Submissions S."/>
        </authorList>
    </citation>
    <scope>NUCLEOTIDE SEQUENCE [LARGE SCALE GENOMIC DNA]</scope>
    <source>
        <strain evidence="4">DSM 26894</strain>
    </source>
</reference>
<comment type="similarity">
    <text evidence="1">Belongs to the UPF0065 (bug) family.</text>
</comment>